<reference evidence="1 2" key="1">
    <citation type="journal article" date="2011" name="EMBO J.">
        <title>Structural diversity of bacterial flagellar motors.</title>
        <authorList>
            <person name="Chen S."/>
            <person name="Beeby M."/>
            <person name="Murphy G.E."/>
            <person name="Leadbetter J.R."/>
            <person name="Hendrixson D.R."/>
            <person name="Briegel A."/>
            <person name="Li Z."/>
            <person name="Shi J."/>
            <person name="Tocheva E.I."/>
            <person name="Muller A."/>
            <person name="Dobro M.J."/>
            <person name="Jensen G.J."/>
        </authorList>
    </citation>
    <scope>NUCLEOTIDE SEQUENCE [LARGE SCALE GENOMIC DNA]</scope>
    <source>
        <strain evidence="1 2">DSM 6540</strain>
    </source>
</reference>
<keyword evidence="2" id="KW-1185">Reference proteome</keyword>
<dbReference type="EMBL" id="AFGF01000017">
    <property type="protein sequence ID" value="EGO65536.1"/>
    <property type="molecule type" value="Genomic_DNA"/>
</dbReference>
<dbReference type="Proteomes" id="UP000003240">
    <property type="component" value="Unassembled WGS sequence"/>
</dbReference>
<gene>
    <name evidence="1" type="ORF">ALO_02961</name>
</gene>
<protein>
    <submittedName>
        <fullName evidence="1">Uncharacterized protein</fullName>
    </submittedName>
</protein>
<dbReference type="AlphaFoldDB" id="F7NEX5"/>
<organism evidence="1 2">
    <name type="scientific">Acetonema longum DSM 6540</name>
    <dbReference type="NCBI Taxonomy" id="1009370"/>
    <lineage>
        <taxon>Bacteria</taxon>
        <taxon>Bacillati</taxon>
        <taxon>Bacillota</taxon>
        <taxon>Negativicutes</taxon>
        <taxon>Acetonemataceae</taxon>
        <taxon>Acetonema</taxon>
    </lineage>
</organism>
<evidence type="ECO:0000313" key="1">
    <source>
        <dbReference type="EMBL" id="EGO65536.1"/>
    </source>
</evidence>
<evidence type="ECO:0000313" key="2">
    <source>
        <dbReference type="Proteomes" id="UP000003240"/>
    </source>
</evidence>
<proteinExistence type="predicted"/>
<sequence>MLAKLYRSRREERKAIEYMLLAAISPIAFGHIGRRQQCLTWLKAVNPDRVGPVTDPLWAVRQELSFSYHEKVNADFAIYETLIREYGAQGKFREAVSLRILTGELMAVETSAFRQRYGWSPETFFQALQAELEAAGYWGRSELIKHLYKTFI</sequence>
<comment type="caution">
    <text evidence="1">The sequence shown here is derived from an EMBL/GenBank/DDBJ whole genome shotgun (WGS) entry which is preliminary data.</text>
</comment>
<name>F7NEX5_9FIRM</name>
<dbReference type="RefSeq" id="WP_004092665.1">
    <property type="nucleotide sequence ID" value="NZ_AFGF01000017.1"/>
</dbReference>
<accession>F7NEX5</accession>